<feature type="coiled-coil region" evidence="1">
    <location>
        <begin position="285"/>
        <end position="316"/>
    </location>
</feature>
<evidence type="ECO:0000313" key="4">
    <source>
        <dbReference type="Proteomes" id="UP000283509"/>
    </source>
</evidence>
<evidence type="ECO:0000256" key="2">
    <source>
        <dbReference type="SAM" id="MobiDB-lite"/>
    </source>
</evidence>
<dbReference type="InterPro" id="IPR052632">
    <property type="entry name" value="MICOS_subunit_Mic19"/>
</dbReference>
<reference evidence="3 4" key="2">
    <citation type="submission" date="2019-01" db="EMBL/GenBank/DDBJ databases">
        <title>The decoding of complex shrimp genome reveals the adaptation for benthos swimmer, frequently molting mechanism and breeding impact on genome.</title>
        <authorList>
            <person name="Sun Y."/>
            <person name="Gao Y."/>
            <person name="Yu Y."/>
        </authorList>
    </citation>
    <scope>NUCLEOTIDE SEQUENCE [LARGE SCALE GENOMIC DNA]</scope>
    <source>
        <tissue evidence="3">Muscle</tissue>
    </source>
</reference>
<dbReference type="OrthoDB" id="70030at2759"/>
<proteinExistence type="predicted"/>
<dbReference type="GO" id="GO:0061617">
    <property type="term" value="C:MICOS complex"/>
    <property type="evidence" value="ECO:0007669"/>
    <property type="project" value="TreeGrafter"/>
</dbReference>
<dbReference type="EMBL" id="QCYY01000753">
    <property type="protein sequence ID" value="ROT82998.1"/>
    <property type="molecule type" value="Genomic_DNA"/>
</dbReference>
<sequence>MGATQSTRKITLVNDDKAGVIKLSESLAYRLRGQIEGQQAAPGVPEPAVAAEPAPPQIPPAPVPPPALAPSPPPIFTAPQVPEPPKISDYIPEPEPQVTEPPPAGESHPPTDGSFEAFPPGAAEVAEPSPLDLSPPAVPVELPSTGTAVAEESKVDTSDVAEDSNAGVPSSGESSEAVDVVSSDSLASSPLSDNPLADAVAAPAVPSEEDSLTATTPEPKAIMAEEVQLPSKDTLLAAAFASDVVEKVVATEPTAAPDIGIAVKSGAAPTLSQPAGSIPPWSIYAEEAHLMVMRLREEKEQEMKKLNNEWHKKMETREEEFTKIARLSEEQVTTSLKEVENLFMKATCSPVCQNHQEAVMNCYNDHPQQSLRCAREVEQFTQCVDLSRLQSVLRPKAN</sequence>
<dbReference type="PANTHER" id="PTHR21588">
    <property type="entry name" value="COILED-COIL-HELIX-COILED-COIL-HELIX DOMAIN CONTAINING 6"/>
    <property type="match status" value="1"/>
</dbReference>
<feature type="compositionally biased region" description="Low complexity" evidence="2">
    <location>
        <begin position="40"/>
        <end position="52"/>
    </location>
</feature>
<feature type="compositionally biased region" description="Pro residues" evidence="2">
    <location>
        <begin position="93"/>
        <end position="104"/>
    </location>
</feature>
<keyword evidence="4" id="KW-1185">Reference proteome</keyword>
<feature type="compositionally biased region" description="Pro residues" evidence="2">
    <location>
        <begin position="53"/>
        <end position="85"/>
    </location>
</feature>
<feature type="region of interest" description="Disordered" evidence="2">
    <location>
        <begin position="37"/>
        <end position="214"/>
    </location>
</feature>
<organism evidence="3 4">
    <name type="scientific">Penaeus vannamei</name>
    <name type="common">Whiteleg shrimp</name>
    <name type="synonym">Litopenaeus vannamei</name>
    <dbReference type="NCBI Taxonomy" id="6689"/>
    <lineage>
        <taxon>Eukaryota</taxon>
        <taxon>Metazoa</taxon>
        <taxon>Ecdysozoa</taxon>
        <taxon>Arthropoda</taxon>
        <taxon>Crustacea</taxon>
        <taxon>Multicrustacea</taxon>
        <taxon>Malacostraca</taxon>
        <taxon>Eumalacostraca</taxon>
        <taxon>Eucarida</taxon>
        <taxon>Decapoda</taxon>
        <taxon>Dendrobranchiata</taxon>
        <taxon>Penaeoidea</taxon>
        <taxon>Penaeidae</taxon>
        <taxon>Penaeus</taxon>
    </lineage>
</organism>
<gene>
    <name evidence="3" type="ORF">C7M84_023827</name>
</gene>
<dbReference type="AlphaFoldDB" id="A0A423U2T0"/>
<reference evidence="3 4" key="1">
    <citation type="submission" date="2018-04" db="EMBL/GenBank/DDBJ databases">
        <authorList>
            <person name="Zhang X."/>
            <person name="Yuan J."/>
            <person name="Li F."/>
            <person name="Xiang J."/>
        </authorList>
    </citation>
    <scope>NUCLEOTIDE SEQUENCE [LARGE SCALE GENOMIC DNA]</scope>
    <source>
        <tissue evidence="3">Muscle</tissue>
    </source>
</reference>
<protein>
    <recommendedName>
        <fullName evidence="5">Coiled-coil-helix-coiled-coil-helix domain-containing protein 3, mitochondrial</fullName>
    </recommendedName>
</protein>
<evidence type="ECO:0000313" key="3">
    <source>
        <dbReference type="EMBL" id="ROT82998.1"/>
    </source>
</evidence>
<name>A0A423U2T0_PENVA</name>
<evidence type="ECO:0000256" key="1">
    <source>
        <dbReference type="SAM" id="Coils"/>
    </source>
</evidence>
<accession>A0A423U2T0</accession>
<dbReference type="GO" id="GO:0007007">
    <property type="term" value="P:inner mitochondrial membrane organization"/>
    <property type="evidence" value="ECO:0007669"/>
    <property type="project" value="TreeGrafter"/>
</dbReference>
<dbReference type="Proteomes" id="UP000283509">
    <property type="component" value="Unassembled WGS sequence"/>
</dbReference>
<comment type="caution">
    <text evidence="3">The sequence shown here is derived from an EMBL/GenBank/DDBJ whole genome shotgun (WGS) entry which is preliminary data.</text>
</comment>
<keyword evidence="1" id="KW-0175">Coiled coil</keyword>
<dbReference type="PANTHER" id="PTHR21588:SF18">
    <property type="entry name" value="MICOS COMPLEX SUBUNIT MIC19"/>
    <property type="match status" value="1"/>
</dbReference>
<dbReference type="STRING" id="6689.A0A423U2T0"/>
<feature type="compositionally biased region" description="Low complexity" evidence="2">
    <location>
        <begin position="170"/>
        <end position="206"/>
    </location>
</feature>
<evidence type="ECO:0008006" key="5">
    <source>
        <dbReference type="Google" id="ProtNLM"/>
    </source>
</evidence>